<keyword evidence="1" id="KW-0472">Membrane</keyword>
<name>A0A3L6E1X2_MAIZE</name>
<gene>
    <name evidence="2" type="ORF">Zm00014a_023882</name>
</gene>
<protein>
    <submittedName>
        <fullName evidence="2">Uncharacterized protein</fullName>
    </submittedName>
</protein>
<feature type="non-terminal residue" evidence="2">
    <location>
        <position position="1"/>
    </location>
</feature>
<evidence type="ECO:0000313" key="2">
    <source>
        <dbReference type="EMBL" id="PWZ14882.1"/>
    </source>
</evidence>
<feature type="transmembrane region" description="Helical" evidence="1">
    <location>
        <begin position="24"/>
        <end position="52"/>
    </location>
</feature>
<dbReference type="AlphaFoldDB" id="A0A3L6E1X2"/>
<reference evidence="2 3" key="1">
    <citation type="journal article" date="2018" name="Nat. Genet.">
        <title>Extensive intraspecific gene order and gene structural variations between Mo17 and other maize genomes.</title>
        <authorList>
            <person name="Sun S."/>
            <person name="Zhou Y."/>
            <person name="Chen J."/>
            <person name="Shi J."/>
            <person name="Zhao H."/>
            <person name="Zhao H."/>
            <person name="Song W."/>
            <person name="Zhang M."/>
            <person name="Cui Y."/>
            <person name="Dong X."/>
            <person name="Liu H."/>
            <person name="Ma X."/>
            <person name="Jiao Y."/>
            <person name="Wang B."/>
            <person name="Wei X."/>
            <person name="Stein J.C."/>
            <person name="Glaubitz J.C."/>
            <person name="Lu F."/>
            <person name="Yu G."/>
            <person name="Liang C."/>
            <person name="Fengler K."/>
            <person name="Li B."/>
            <person name="Rafalski A."/>
            <person name="Schnable P.S."/>
            <person name="Ware D.H."/>
            <person name="Buckler E.S."/>
            <person name="Lai J."/>
        </authorList>
    </citation>
    <scope>NUCLEOTIDE SEQUENCE [LARGE SCALE GENOMIC DNA]</scope>
    <source>
        <strain evidence="3">cv. Missouri 17</strain>
        <tissue evidence="2">Seedling</tissue>
    </source>
</reference>
<proteinExistence type="predicted"/>
<keyword evidence="1" id="KW-1133">Transmembrane helix</keyword>
<organism evidence="2 3">
    <name type="scientific">Zea mays</name>
    <name type="common">Maize</name>
    <dbReference type="NCBI Taxonomy" id="4577"/>
    <lineage>
        <taxon>Eukaryota</taxon>
        <taxon>Viridiplantae</taxon>
        <taxon>Streptophyta</taxon>
        <taxon>Embryophyta</taxon>
        <taxon>Tracheophyta</taxon>
        <taxon>Spermatophyta</taxon>
        <taxon>Magnoliopsida</taxon>
        <taxon>Liliopsida</taxon>
        <taxon>Poales</taxon>
        <taxon>Poaceae</taxon>
        <taxon>PACMAD clade</taxon>
        <taxon>Panicoideae</taxon>
        <taxon>Andropogonodae</taxon>
        <taxon>Andropogoneae</taxon>
        <taxon>Tripsacinae</taxon>
        <taxon>Zea</taxon>
    </lineage>
</organism>
<keyword evidence="1" id="KW-0812">Transmembrane</keyword>
<evidence type="ECO:0000313" key="3">
    <source>
        <dbReference type="Proteomes" id="UP000251960"/>
    </source>
</evidence>
<comment type="caution">
    <text evidence="2">The sequence shown here is derived from an EMBL/GenBank/DDBJ whole genome shotgun (WGS) entry which is preliminary data.</text>
</comment>
<dbReference type="Proteomes" id="UP000251960">
    <property type="component" value="Chromosome 7"/>
</dbReference>
<accession>A0A3L6E1X2</accession>
<evidence type="ECO:0000256" key="1">
    <source>
        <dbReference type="SAM" id="Phobius"/>
    </source>
</evidence>
<sequence length="98" mass="10899">GLYIQDYCNQEKASTEINLLSSTLAYLVSLLLVTIDHLIDGILPAITTICAVRGLRLRPTSSTSTTVTHAIFRSYVGYDIEHTCLHLTLVAWNCIFLQ</sequence>
<dbReference type="EMBL" id="NCVQ01000008">
    <property type="protein sequence ID" value="PWZ14882.1"/>
    <property type="molecule type" value="Genomic_DNA"/>
</dbReference>